<reference evidence="4" key="1">
    <citation type="journal article" date="2012" name="Science">
        <title>The Paleozoic origin of enzymatic lignin decomposition reconstructed from 31 fungal genomes.</title>
        <authorList>
            <person name="Floudas D."/>
            <person name="Binder M."/>
            <person name="Riley R."/>
            <person name="Barry K."/>
            <person name="Blanchette R.A."/>
            <person name="Henrissat B."/>
            <person name="Martinez A.T."/>
            <person name="Otillar R."/>
            <person name="Spatafora J.W."/>
            <person name="Yadav J.S."/>
            <person name="Aerts A."/>
            <person name="Benoit I."/>
            <person name="Boyd A."/>
            <person name="Carlson A."/>
            <person name="Copeland A."/>
            <person name="Coutinho P.M."/>
            <person name="de Vries R.P."/>
            <person name="Ferreira P."/>
            <person name="Findley K."/>
            <person name="Foster B."/>
            <person name="Gaskell J."/>
            <person name="Glotzer D."/>
            <person name="Gorecki P."/>
            <person name="Heitman J."/>
            <person name="Hesse C."/>
            <person name="Hori C."/>
            <person name="Igarashi K."/>
            <person name="Jurgens J.A."/>
            <person name="Kallen N."/>
            <person name="Kersten P."/>
            <person name="Kohler A."/>
            <person name="Kuees U."/>
            <person name="Kumar T.K.A."/>
            <person name="Kuo A."/>
            <person name="LaButti K."/>
            <person name="Larrondo L.F."/>
            <person name="Lindquist E."/>
            <person name="Ling A."/>
            <person name="Lombard V."/>
            <person name="Lucas S."/>
            <person name="Lundell T."/>
            <person name="Martin R."/>
            <person name="McLaughlin D.J."/>
            <person name="Morgenstern I."/>
            <person name="Morin E."/>
            <person name="Murat C."/>
            <person name="Nagy L.G."/>
            <person name="Nolan M."/>
            <person name="Ohm R.A."/>
            <person name="Patyshakuliyeva A."/>
            <person name="Rokas A."/>
            <person name="Ruiz-Duenas F.J."/>
            <person name="Sabat G."/>
            <person name="Salamov A."/>
            <person name="Samejima M."/>
            <person name="Schmutz J."/>
            <person name="Slot J.C."/>
            <person name="St John F."/>
            <person name="Stenlid J."/>
            <person name="Sun H."/>
            <person name="Sun S."/>
            <person name="Syed K."/>
            <person name="Tsang A."/>
            <person name="Wiebenga A."/>
            <person name="Young D."/>
            <person name="Pisabarro A."/>
            <person name="Eastwood D.C."/>
            <person name="Martin F."/>
            <person name="Cullen D."/>
            <person name="Grigoriev I.V."/>
            <person name="Hibbett D.S."/>
        </authorList>
    </citation>
    <scope>NUCLEOTIDE SEQUENCE [LARGE SCALE GENOMIC DNA]</scope>
    <source>
        <strain evidence="4">TFB10046</strain>
    </source>
</reference>
<dbReference type="EMBL" id="JH688110">
    <property type="protein sequence ID" value="EJD33706.1"/>
    <property type="molecule type" value="Genomic_DNA"/>
</dbReference>
<evidence type="ECO:0000259" key="2">
    <source>
        <dbReference type="PROSITE" id="PS50280"/>
    </source>
</evidence>
<dbReference type="Gene3D" id="2.170.270.10">
    <property type="entry name" value="SET domain"/>
    <property type="match status" value="1"/>
</dbReference>
<organism evidence="3 4">
    <name type="scientific">Auricularia subglabra (strain TFB-10046 / SS5)</name>
    <name type="common">White-rot fungus</name>
    <name type="synonym">Auricularia delicata (strain TFB10046)</name>
    <dbReference type="NCBI Taxonomy" id="717982"/>
    <lineage>
        <taxon>Eukaryota</taxon>
        <taxon>Fungi</taxon>
        <taxon>Dikarya</taxon>
        <taxon>Basidiomycota</taxon>
        <taxon>Agaricomycotina</taxon>
        <taxon>Agaricomycetes</taxon>
        <taxon>Auriculariales</taxon>
        <taxon>Auriculariaceae</taxon>
        <taxon>Auricularia</taxon>
    </lineage>
</organism>
<dbReference type="InParanoid" id="J0CTP8"/>
<name>J0CTP8_AURST</name>
<dbReference type="Proteomes" id="UP000006514">
    <property type="component" value="Unassembled WGS sequence"/>
</dbReference>
<feature type="chain" id="PRO_5003732393" description="SET domain-containing protein" evidence="1">
    <location>
        <begin position="20"/>
        <end position="254"/>
    </location>
</feature>
<protein>
    <recommendedName>
        <fullName evidence="2">SET domain-containing protein</fullName>
    </recommendedName>
</protein>
<proteinExistence type="predicted"/>
<keyword evidence="4" id="KW-1185">Reference proteome</keyword>
<keyword evidence="1" id="KW-0732">Signal</keyword>
<evidence type="ECO:0000256" key="1">
    <source>
        <dbReference type="SAM" id="SignalP"/>
    </source>
</evidence>
<evidence type="ECO:0000313" key="4">
    <source>
        <dbReference type="Proteomes" id="UP000006514"/>
    </source>
</evidence>
<feature type="domain" description="SET" evidence="2">
    <location>
        <begin position="120"/>
        <end position="239"/>
    </location>
</feature>
<dbReference type="InterPro" id="IPR046341">
    <property type="entry name" value="SET_dom_sf"/>
</dbReference>
<dbReference type="KEGG" id="adl:AURDEDRAFT_131540"/>
<dbReference type="AlphaFoldDB" id="J0CTP8"/>
<gene>
    <name evidence="3" type="ORF">AURDEDRAFT_131540</name>
</gene>
<accession>J0CTP8</accession>
<dbReference type="SUPFAM" id="SSF82199">
    <property type="entry name" value="SET domain"/>
    <property type="match status" value="1"/>
</dbReference>
<dbReference type="PROSITE" id="PS50280">
    <property type="entry name" value="SET"/>
    <property type="match status" value="1"/>
</dbReference>
<feature type="signal peptide" evidence="1">
    <location>
        <begin position="1"/>
        <end position="19"/>
    </location>
</feature>
<evidence type="ECO:0000313" key="3">
    <source>
        <dbReference type="EMBL" id="EJD33706.1"/>
    </source>
</evidence>
<dbReference type="InterPro" id="IPR001214">
    <property type="entry name" value="SET_dom"/>
</dbReference>
<dbReference type="OrthoDB" id="3269167at2759"/>
<sequence length="254" mass="27407">MSMSTSALALGALLASIQNWHSPGAPKPGQAGVLENAIVGHLYGVLGFGIAEPCMPQSFPEERSDPPVAVHLDINTSAHPPLSISDLRSLLHQALNSIDTRHFHLRLLLEVHLWIHLEHHPVELFTPVINGTRQVGVRTKQALPKGVALYCLAGFFSEVFESPGVVDHPSTLWLDDENSHAVVLCGPARFLNSVCSSKGCSACRGARNCEFLGQGQKKGVFVRLTRDVQGGEELLMEYGAGYFNGQPCGRVVSS</sequence>